<protein>
    <recommendedName>
        <fullName evidence="1">Retroviral polymerase SH3-like domain-containing protein</fullName>
    </recommendedName>
</protein>
<dbReference type="InterPro" id="IPR057670">
    <property type="entry name" value="SH3_retrovirus"/>
</dbReference>
<proteinExistence type="predicted"/>
<evidence type="ECO:0000313" key="2">
    <source>
        <dbReference type="EMBL" id="KAF2295217.1"/>
    </source>
</evidence>
<dbReference type="AlphaFoldDB" id="A0A6A6L3H9"/>
<dbReference type="EMBL" id="JAAGAX010000013">
    <property type="protein sequence ID" value="KAF2295217.1"/>
    <property type="molecule type" value="Genomic_DNA"/>
</dbReference>
<evidence type="ECO:0000313" key="3">
    <source>
        <dbReference type="Proteomes" id="UP000467840"/>
    </source>
</evidence>
<keyword evidence="3" id="KW-1185">Reference proteome</keyword>
<organism evidence="2 3">
    <name type="scientific">Hevea brasiliensis</name>
    <name type="common">Para rubber tree</name>
    <name type="synonym">Siphonia brasiliensis</name>
    <dbReference type="NCBI Taxonomy" id="3981"/>
    <lineage>
        <taxon>Eukaryota</taxon>
        <taxon>Viridiplantae</taxon>
        <taxon>Streptophyta</taxon>
        <taxon>Embryophyta</taxon>
        <taxon>Tracheophyta</taxon>
        <taxon>Spermatophyta</taxon>
        <taxon>Magnoliopsida</taxon>
        <taxon>eudicotyledons</taxon>
        <taxon>Gunneridae</taxon>
        <taxon>Pentapetalae</taxon>
        <taxon>rosids</taxon>
        <taxon>fabids</taxon>
        <taxon>Malpighiales</taxon>
        <taxon>Euphorbiaceae</taxon>
        <taxon>Crotonoideae</taxon>
        <taxon>Micrandreae</taxon>
        <taxon>Hevea</taxon>
    </lineage>
</organism>
<feature type="domain" description="Retroviral polymerase SH3-like" evidence="1">
    <location>
        <begin position="71"/>
        <end position="120"/>
    </location>
</feature>
<dbReference type="Proteomes" id="UP000467840">
    <property type="component" value="Chromosome 7"/>
</dbReference>
<gene>
    <name evidence="2" type="ORF">GH714_032187</name>
</gene>
<evidence type="ECO:0000259" key="1">
    <source>
        <dbReference type="Pfam" id="PF25597"/>
    </source>
</evidence>
<reference evidence="2 3" key="1">
    <citation type="journal article" date="2020" name="Mol. Plant">
        <title>The Chromosome-Based Rubber Tree Genome Provides New Insights into Spurge Genome Evolution and Rubber Biosynthesis.</title>
        <authorList>
            <person name="Liu J."/>
            <person name="Shi C."/>
            <person name="Shi C.C."/>
            <person name="Li W."/>
            <person name="Zhang Q.J."/>
            <person name="Zhang Y."/>
            <person name="Li K."/>
            <person name="Lu H.F."/>
            <person name="Shi C."/>
            <person name="Zhu S.T."/>
            <person name="Xiao Z.Y."/>
            <person name="Nan H."/>
            <person name="Yue Y."/>
            <person name="Zhu X.G."/>
            <person name="Wu Y."/>
            <person name="Hong X.N."/>
            <person name="Fan G.Y."/>
            <person name="Tong Y."/>
            <person name="Zhang D."/>
            <person name="Mao C.L."/>
            <person name="Liu Y.L."/>
            <person name="Hao S.J."/>
            <person name="Liu W.Q."/>
            <person name="Lv M.Q."/>
            <person name="Zhang H.B."/>
            <person name="Liu Y."/>
            <person name="Hu-Tang G.R."/>
            <person name="Wang J.P."/>
            <person name="Wang J.H."/>
            <person name="Sun Y.H."/>
            <person name="Ni S.B."/>
            <person name="Chen W.B."/>
            <person name="Zhang X.C."/>
            <person name="Jiao Y.N."/>
            <person name="Eichler E.E."/>
            <person name="Li G.H."/>
            <person name="Liu X."/>
            <person name="Gao L.Z."/>
        </authorList>
    </citation>
    <scope>NUCLEOTIDE SEQUENCE [LARGE SCALE GENOMIC DNA]</scope>
    <source>
        <strain evidence="3">cv. GT1</strain>
        <tissue evidence="2">Leaf</tissue>
    </source>
</reference>
<dbReference type="Pfam" id="PF25597">
    <property type="entry name" value="SH3_retrovirus"/>
    <property type="match status" value="1"/>
</dbReference>
<accession>A0A6A6L3H9</accession>
<comment type="caution">
    <text evidence="2">The sequence shown here is derived from an EMBL/GenBank/DDBJ whole genome shotgun (WGS) entry which is preliminary data.</text>
</comment>
<name>A0A6A6L3H9_HEVBR</name>
<sequence>MACKEGMLLNFVCSEVNLASVPRHTWWIDSGAKTHISVSMQGCLNYRKPNDGERYIYVDDGKSIEARPYRPNEKKLDSWTISCYLIGYSERSRGYKFYDPMTKSILETSNGWFFEDVKFAGGERLKDFVFEEEHVDIPLIAMDNDQEQFHIPNIVQEATLDQDNVIDPHTQPQEVVLEEQTLQPKKPLPLRMSTRESRNTILDYYNVFL</sequence>